<reference evidence="1" key="1">
    <citation type="journal article" date="2021" name="Proc. Natl. Acad. Sci. U.S.A.">
        <title>A Catalog of Tens of Thousands of Viruses from Human Metagenomes Reveals Hidden Associations with Chronic Diseases.</title>
        <authorList>
            <person name="Tisza M.J."/>
            <person name="Buck C.B."/>
        </authorList>
    </citation>
    <scope>NUCLEOTIDE SEQUENCE</scope>
    <source>
        <strain evidence="1">Ct6bb17</strain>
    </source>
</reference>
<sequence>MFTSLLFISILHVLRKKVNKKMCKCVKKC</sequence>
<dbReference type="EMBL" id="BK015290">
    <property type="protein sequence ID" value="DAD99643.1"/>
    <property type="molecule type" value="Genomic_DNA"/>
</dbReference>
<evidence type="ECO:0000313" key="1">
    <source>
        <dbReference type="EMBL" id="DAD99643.1"/>
    </source>
</evidence>
<protein>
    <submittedName>
        <fullName evidence="1">Uncharacterized protein</fullName>
    </submittedName>
</protein>
<name>A0A8S5P0A1_9CAUD</name>
<proteinExistence type="predicted"/>
<accession>A0A8S5P0A1</accession>
<organism evidence="1">
    <name type="scientific">Siphoviridae sp. ct6bb17</name>
    <dbReference type="NCBI Taxonomy" id="2825345"/>
    <lineage>
        <taxon>Viruses</taxon>
        <taxon>Duplodnaviria</taxon>
        <taxon>Heunggongvirae</taxon>
        <taxon>Uroviricota</taxon>
        <taxon>Caudoviricetes</taxon>
    </lineage>
</organism>